<keyword evidence="9 11" id="KW-0411">Iron-sulfur</keyword>
<dbReference type="InterPro" id="IPR003739">
    <property type="entry name" value="Lys_aminomutase/Glu_NH3_mut"/>
</dbReference>
<evidence type="ECO:0000259" key="13">
    <source>
        <dbReference type="PROSITE" id="PS51918"/>
    </source>
</evidence>
<dbReference type="PANTHER" id="PTHR30538">
    <property type="entry name" value="LYSINE 2,3-AMINOMUTASE-RELATED"/>
    <property type="match status" value="1"/>
</dbReference>
<dbReference type="PIRSF" id="PIRSF004911">
    <property type="entry name" value="DUF160"/>
    <property type="match status" value="1"/>
</dbReference>
<evidence type="ECO:0000256" key="4">
    <source>
        <dbReference type="ARBA" id="ARBA00022485"/>
    </source>
</evidence>
<keyword evidence="10" id="KW-0413">Isomerase</keyword>
<dbReference type="NCBIfam" id="TIGR03822">
    <property type="entry name" value="AblA_like_2"/>
    <property type="match status" value="1"/>
</dbReference>
<keyword evidence="6 11" id="KW-0479">Metal-binding</keyword>
<comment type="caution">
    <text evidence="14">The sequence shown here is derived from an EMBL/GenBank/DDBJ whole genome shotgun (WGS) entry which is preliminary data.</text>
</comment>
<protein>
    <submittedName>
        <fullName evidence="14">Lysine-2,3-aminomutase-like protein</fullName>
    </submittedName>
</protein>
<proteinExistence type="inferred from homology"/>
<evidence type="ECO:0000256" key="5">
    <source>
        <dbReference type="ARBA" id="ARBA00022691"/>
    </source>
</evidence>
<evidence type="ECO:0000313" key="14">
    <source>
        <dbReference type="EMBL" id="NGO66240.1"/>
    </source>
</evidence>
<dbReference type="EMBL" id="JAAKZH010000009">
    <property type="protein sequence ID" value="NGO66240.1"/>
    <property type="molecule type" value="Genomic_DNA"/>
</dbReference>
<dbReference type="GO" id="GO:0051539">
    <property type="term" value="F:4 iron, 4 sulfur cluster binding"/>
    <property type="evidence" value="ECO:0007669"/>
    <property type="project" value="UniProtKB-KW"/>
</dbReference>
<comment type="cofactor">
    <cofactor evidence="1 12">
        <name>pyridoxal 5'-phosphate</name>
        <dbReference type="ChEBI" id="CHEBI:597326"/>
    </cofactor>
</comment>
<comment type="cofactor">
    <cofactor evidence="2">
        <name>[4Fe-4S] cluster</name>
        <dbReference type="ChEBI" id="CHEBI:49883"/>
    </cofactor>
</comment>
<dbReference type="Pfam" id="PF04055">
    <property type="entry name" value="Radical_SAM"/>
    <property type="match status" value="1"/>
</dbReference>
<dbReference type="InterPro" id="IPR013785">
    <property type="entry name" value="Aldolase_TIM"/>
</dbReference>
<dbReference type="CDD" id="cd01335">
    <property type="entry name" value="Radical_SAM"/>
    <property type="match status" value="1"/>
</dbReference>
<feature type="domain" description="Radical SAM core" evidence="13">
    <location>
        <begin position="89"/>
        <end position="302"/>
    </location>
</feature>
<feature type="binding site" evidence="11">
    <location>
        <position position="103"/>
    </location>
    <ligand>
        <name>[4Fe-4S] cluster</name>
        <dbReference type="ChEBI" id="CHEBI:49883"/>
        <note>4Fe-4S-S-AdoMet</note>
    </ligand>
</feature>
<accession>A0A6M1SAL8</accession>
<keyword evidence="15" id="KW-1185">Reference proteome</keyword>
<dbReference type="RefSeq" id="WP_163901590.1">
    <property type="nucleotide sequence ID" value="NZ_CP048427.1"/>
</dbReference>
<evidence type="ECO:0000256" key="2">
    <source>
        <dbReference type="ARBA" id="ARBA00001966"/>
    </source>
</evidence>
<dbReference type="GO" id="GO:0016853">
    <property type="term" value="F:isomerase activity"/>
    <property type="evidence" value="ECO:0007669"/>
    <property type="project" value="UniProtKB-KW"/>
</dbReference>
<comment type="similarity">
    <text evidence="3">Belongs to the radical SAM superfamily. KamA family.</text>
</comment>
<evidence type="ECO:0000256" key="11">
    <source>
        <dbReference type="PIRSR" id="PIRSR004911-1"/>
    </source>
</evidence>
<dbReference type="AlphaFoldDB" id="A0A6M1SAL8"/>
<dbReference type="PROSITE" id="PS51918">
    <property type="entry name" value="RADICAL_SAM"/>
    <property type="match status" value="1"/>
</dbReference>
<feature type="binding site" evidence="11">
    <location>
        <position position="107"/>
    </location>
    <ligand>
        <name>[4Fe-4S] cluster</name>
        <dbReference type="ChEBI" id="CHEBI:49883"/>
        <note>4Fe-4S-S-AdoMet</note>
    </ligand>
</feature>
<dbReference type="Gene3D" id="3.20.20.70">
    <property type="entry name" value="Aldolase class I"/>
    <property type="match status" value="1"/>
</dbReference>
<dbReference type="SUPFAM" id="SSF102114">
    <property type="entry name" value="Radical SAM enzymes"/>
    <property type="match status" value="1"/>
</dbReference>
<evidence type="ECO:0000256" key="12">
    <source>
        <dbReference type="PIRSR" id="PIRSR603739-50"/>
    </source>
</evidence>
<evidence type="ECO:0000256" key="10">
    <source>
        <dbReference type="ARBA" id="ARBA00023235"/>
    </source>
</evidence>
<dbReference type="NCBIfam" id="TIGR00238">
    <property type="entry name" value="KamA family radical SAM protein"/>
    <property type="match status" value="1"/>
</dbReference>
<feature type="modified residue" description="N6-(pyridoxal phosphate)lysine" evidence="12">
    <location>
        <position position="317"/>
    </location>
</feature>
<reference evidence="14 15" key="1">
    <citation type="submission" date="2020-02" db="EMBL/GenBank/DDBJ databases">
        <title>Genome sequence of the type strain CCBAU10050 of Rhizobium daejeonense.</title>
        <authorList>
            <person name="Gao J."/>
            <person name="Sun J."/>
        </authorList>
    </citation>
    <scope>NUCLEOTIDE SEQUENCE [LARGE SCALE GENOMIC DNA]</scope>
    <source>
        <strain evidence="14 15">CCBAU10050</strain>
    </source>
</reference>
<evidence type="ECO:0000313" key="15">
    <source>
        <dbReference type="Proteomes" id="UP000477849"/>
    </source>
</evidence>
<dbReference type="InterPro" id="IPR022447">
    <property type="entry name" value="Lys_aminomutase-rel"/>
</dbReference>
<dbReference type="Proteomes" id="UP000477849">
    <property type="component" value="Unassembled WGS sequence"/>
</dbReference>
<evidence type="ECO:0000256" key="9">
    <source>
        <dbReference type="ARBA" id="ARBA00023014"/>
    </source>
</evidence>
<dbReference type="SFLD" id="SFLDG01070">
    <property type="entry name" value="PLP-dependent"/>
    <property type="match status" value="1"/>
</dbReference>
<name>A0A6M1SAL8_9HYPH</name>
<evidence type="ECO:0000256" key="8">
    <source>
        <dbReference type="ARBA" id="ARBA00023004"/>
    </source>
</evidence>
<evidence type="ECO:0000256" key="1">
    <source>
        <dbReference type="ARBA" id="ARBA00001933"/>
    </source>
</evidence>
<feature type="binding site" evidence="11">
    <location>
        <position position="110"/>
    </location>
    <ligand>
        <name>[4Fe-4S] cluster</name>
        <dbReference type="ChEBI" id="CHEBI:49883"/>
        <note>4Fe-4S-S-AdoMet</note>
    </ligand>
</feature>
<keyword evidence="4 11" id="KW-0004">4Fe-4S</keyword>
<evidence type="ECO:0000256" key="7">
    <source>
        <dbReference type="ARBA" id="ARBA00022898"/>
    </source>
</evidence>
<sequence>MSASTLRTIDDLVASGLLPTSGTTGIRQVAERYAVALTPTVAGLIDRTDPADPIAAQFVPTPAELVEAEGERDDPIGDHVYTPVEGIVHRYPDRVLLKAVHVCPVYCRFCFRREMVGPQGDGNLSSEKLAAALDYIRSHDAIWEVILTGGDPLVMSPRRLRAIMVELASMAHVKIVRIHSRVPVVDPDSITNEMIDALKAGEKTVYLALHANHPREMTKAARNACGRLVDAGIMMVSQSVLLRGINDDAAILAELMRAFVEARVKPYYLHHPDMAPGTGHFRLTIAEGQAIMRELRARVSGLCIPAYILDLPGGYGKVAVGEGAIHETNEGTYEILDRNGTSHRYPGTTITES</sequence>
<organism evidence="14 15">
    <name type="scientific">Rhizobium daejeonense</name>
    <dbReference type="NCBI Taxonomy" id="240521"/>
    <lineage>
        <taxon>Bacteria</taxon>
        <taxon>Pseudomonadati</taxon>
        <taxon>Pseudomonadota</taxon>
        <taxon>Alphaproteobacteria</taxon>
        <taxon>Hyphomicrobiales</taxon>
        <taxon>Rhizobiaceae</taxon>
        <taxon>Rhizobium/Agrobacterium group</taxon>
        <taxon>Rhizobium</taxon>
    </lineage>
</organism>
<evidence type="ECO:0000256" key="6">
    <source>
        <dbReference type="ARBA" id="ARBA00022723"/>
    </source>
</evidence>
<keyword evidence="7 12" id="KW-0663">Pyridoxal phosphate</keyword>
<dbReference type="PANTHER" id="PTHR30538:SF1">
    <property type="entry name" value="L-LYSINE 2,3-AMINOMUTASE"/>
    <property type="match status" value="1"/>
</dbReference>
<evidence type="ECO:0000256" key="3">
    <source>
        <dbReference type="ARBA" id="ARBA00008703"/>
    </source>
</evidence>
<dbReference type="SFLD" id="SFLDS00029">
    <property type="entry name" value="Radical_SAM"/>
    <property type="match status" value="1"/>
</dbReference>
<keyword evidence="8" id="KW-0408">Iron</keyword>
<dbReference type="GO" id="GO:0046872">
    <property type="term" value="F:metal ion binding"/>
    <property type="evidence" value="ECO:0007669"/>
    <property type="project" value="UniProtKB-KW"/>
</dbReference>
<gene>
    <name evidence="14" type="ORF">G6N76_21490</name>
</gene>
<dbReference type="InterPro" id="IPR058240">
    <property type="entry name" value="rSAM_sf"/>
</dbReference>
<dbReference type="InterPro" id="IPR007197">
    <property type="entry name" value="rSAM"/>
</dbReference>
<keyword evidence="5" id="KW-0949">S-adenosyl-L-methionine</keyword>